<accession>A0AAE8JM68</accession>
<sequence>MEGLIGTVGQFDSFARDNVVCINPLFIGCYPRIEGSFDTHPQRQNNYSRQGCLMMIQTADAISLFHFLSLMCVSSISC</sequence>
<comment type="caution">
    <text evidence="1">The sequence shown here is derived from an EMBL/GenBank/DDBJ whole genome shotgun (WGS) entry which is preliminary data.</text>
</comment>
<dbReference type="KEGG" id="bgj:AWC36_14355"/>
<name>A0AAE8JM68_9GAMM</name>
<dbReference type="AlphaFoldDB" id="A0AAE8JM68"/>
<evidence type="ECO:0000313" key="2">
    <source>
        <dbReference type="Proteomes" id="UP000285972"/>
    </source>
</evidence>
<gene>
    <name evidence="1" type="ORF">BIY26_17240</name>
</gene>
<organism evidence="1 2">
    <name type="scientific">Brenneria goodwinii</name>
    <dbReference type="NCBI Taxonomy" id="1109412"/>
    <lineage>
        <taxon>Bacteria</taxon>
        <taxon>Pseudomonadati</taxon>
        <taxon>Pseudomonadota</taxon>
        <taxon>Gammaproteobacteria</taxon>
        <taxon>Enterobacterales</taxon>
        <taxon>Pectobacteriaceae</taxon>
        <taxon>Brenneria</taxon>
    </lineage>
</organism>
<protein>
    <submittedName>
        <fullName evidence="1">Uncharacterized protein</fullName>
    </submittedName>
</protein>
<evidence type="ECO:0000313" key="1">
    <source>
        <dbReference type="EMBL" id="RLM19403.1"/>
    </source>
</evidence>
<dbReference type="Proteomes" id="UP000285972">
    <property type="component" value="Unassembled WGS sequence"/>
</dbReference>
<reference evidence="1 2" key="1">
    <citation type="submission" date="2016-09" db="EMBL/GenBank/DDBJ databases">
        <authorList>
            <person name="Doonan J."/>
            <person name="Pachebat J.A."/>
            <person name="Golyshin P.N."/>
            <person name="Denman S."/>
            <person name="Mcdonald J.E."/>
        </authorList>
    </citation>
    <scope>NUCLEOTIDE SEQUENCE [LARGE SCALE GENOMIC DNA]</scope>
    <source>
        <strain evidence="1 2">FRB141</strain>
    </source>
</reference>
<proteinExistence type="predicted"/>
<dbReference type="EMBL" id="MJLX01000055">
    <property type="protein sequence ID" value="RLM19403.1"/>
    <property type="molecule type" value="Genomic_DNA"/>
</dbReference>